<reference evidence="1" key="1">
    <citation type="journal article" date="2021" name="Proc. Natl. Acad. Sci. U.S.A.">
        <title>A Catalog of Tens of Thousands of Viruses from Human Metagenomes Reveals Hidden Associations with Chronic Diseases.</title>
        <authorList>
            <person name="Tisza M.J."/>
            <person name="Buck C.B."/>
        </authorList>
    </citation>
    <scope>NUCLEOTIDE SEQUENCE</scope>
    <source>
        <strain evidence="1">Ct2vX3</strain>
    </source>
</reference>
<organism evidence="1">
    <name type="scientific">Siphoviridae sp. ct2vX3</name>
    <dbReference type="NCBI Taxonomy" id="2825318"/>
    <lineage>
        <taxon>Viruses</taxon>
        <taxon>Duplodnaviria</taxon>
        <taxon>Heunggongvirae</taxon>
        <taxon>Uroviricota</taxon>
        <taxon>Caudoviricetes</taxon>
    </lineage>
</organism>
<accession>A0A8S5PXY5</accession>
<sequence>MSSLQQLNLLILLAQLFSCIMEIRNYNLQILLL</sequence>
<evidence type="ECO:0000313" key="1">
    <source>
        <dbReference type="EMBL" id="DAE11624.1"/>
    </source>
</evidence>
<dbReference type="EMBL" id="BK015535">
    <property type="protein sequence ID" value="DAE11624.1"/>
    <property type="molecule type" value="Genomic_DNA"/>
</dbReference>
<protein>
    <submittedName>
        <fullName evidence="1">Uncharacterized protein</fullName>
    </submittedName>
</protein>
<proteinExistence type="predicted"/>
<name>A0A8S5PXY5_9CAUD</name>